<dbReference type="Gene3D" id="2.120.10.80">
    <property type="entry name" value="Kelch-type beta propeller"/>
    <property type="match status" value="1"/>
</dbReference>
<dbReference type="Pfam" id="PF01344">
    <property type="entry name" value="Kelch_1"/>
    <property type="match status" value="1"/>
</dbReference>
<keyword evidence="6" id="KW-1185">Reference proteome</keyword>
<dbReference type="PANTHER" id="PTHR24412">
    <property type="entry name" value="KELCH PROTEIN"/>
    <property type="match status" value="1"/>
</dbReference>
<dbReference type="InterPro" id="IPR006652">
    <property type="entry name" value="Kelch_1"/>
</dbReference>
<organism evidence="5 6">
    <name type="scientific">Araneus ventricosus</name>
    <name type="common">Orbweaver spider</name>
    <name type="synonym">Epeira ventricosa</name>
    <dbReference type="NCBI Taxonomy" id="182803"/>
    <lineage>
        <taxon>Eukaryota</taxon>
        <taxon>Metazoa</taxon>
        <taxon>Ecdysozoa</taxon>
        <taxon>Arthropoda</taxon>
        <taxon>Chelicerata</taxon>
        <taxon>Arachnida</taxon>
        <taxon>Araneae</taxon>
        <taxon>Araneomorphae</taxon>
        <taxon>Entelegynae</taxon>
        <taxon>Araneoidea</taxon>
        <taxon>Araneidae</taxon>
        <taxon>Araneus</taxon>
    </lineage>
</organism>
<keyword evidence="2" id="KW-0677">Repeat</keyword>
<dbReference type="Pfam" id="PF07707">
    <property type="entry name" value="BACK"/>
    <property type="match status" value="1"/>
</dbReference>
<evidence type="ECO:0000256" key="3">
    <source>
        <dbReference type="ARBA" id="ARBA00023203"/>
    </source>
</evidence>
<dbReference type="AlphaFoldDB" id="A0A4Y2FEX8"/>
<dbReference type="EMBL" id="BGPR01000883">
    <property type="protein sequence ID" value="GBM39046.1"/>
    <property type="molecule type" value="Genomic_DNA"/>
</dbReference>
<dbReference type="Gene3D" id="1.25.40.420">
    <property type="match status" value="1"/>
</dbReference>
<dbReference type="InterPro" id="IPR015915">
    <property type="entry name" value="Kelch-typ_b-propeller"/>
</dbReference>
<evidence type="ECO:0000313" key="5">
    <source>
        <dbReference type="EMBL" id="GBM39046.1"/>
    </source>
</evidence>
<reference evidence="5 6" key="1">
    <citation type="journal article" date="2019" name="Sci. Rep.">
        <title>Orb-weaving spider Araneus ventricosus genome elucidates the spidroin gene catalogue.</title>
        <authorList>
            <person name="Kono N."/>
            <person name="Nakamura H."/>
            <person name="Ohtoshi R."/>
            <person name="Moran D.A.P."/>
            <person name="Shinohara A."/>
            <person name="Yoshida Y."/>
            <person name="Fujiwara M."/>
            <person name="Mori M."/>
            <person name="Tomita M."/>
            <person name="Arakawa K."/>
        </authorList>
    </citation>
    <scope>NUCLEOTIDE SEQUENCE [LARGE SCALE GENOMIC DNA]</scope>
</reference>
<dbReference type="PROSITE" id="PS50097">
    <property type="entry name" value="BTB"/>
    <property type="match status" value="1"/>
</dbReference>
<evidence type="ECO:0000313" key="6">
    <source>
        <dbReference type="Proteomes" id="UP000499080"/>
    </source>
</evidence>
<dbReference type="SMART" id="SM00875">
    <property type="entry name" value="BACK"/>
    <property type="match status" value="1"/>
</dbReference>
<dbReference type="InterPro" id="IPR011705">
    <property type="entry name" value="BACK"/>
</dbReference>
<evidence type="ECO:0000256" key="1">
    <source>
        <dbReference type="ARBA" id="ARBA00022441"/>
    </source>
</evidence>
<feature type="domain" description="BTB" evidence="4">
    <location>
        <begin position="17"/>
        <end position="83"/>
    </location>
</feature>
<dbReference type="InterPro" id="IPR011333">
    <property type="entry name" value="SKP1/BTB/POZ_sf"/>
</dbReference>
<dbReference type="OrthoDB" id="6413564at2759"/>
<comment type="caution">
    <text evidence="5">The sequence shown here is derived from an EMBL/GenBank/DDBJ whole genome shotgun (WGS) entry which is preliminary data.</text>
</comment>
<protein>
    <submittedName>
        <fullName evidence="5">Kelch-like protein 20</fullName>
    </submittedName>
</protein>
<dbReference type="SUPFAM" id="SSF54695">
    <property type="entry name" value="POZ domain"/>
    <property type="match status" value="1"/>
</dbReference>
<proteinExistence type="predicted"/>
<dbReference type="Pfam" id="PF00651">
    <property type="entry name" value="BTB"/>
    <property type="match status" value="1"/>
</dbReference>
<dbReference type="SMART" id="SM00612">
    <property type="entry name" value="Kelch"/>
    <property type="match status" value="3"/>
</dbReference>
<keyword evidence="3" id="KW-0009">Actin-binding</keyword>
<evidence type="ECO:0000259" key="4">
    <source>
        <dbReference type="PROSITE" id="PS50097"/>
    </source>
</evidence>
<name>A0A4Y2FEX8_ARAVE</name>
<gene>
    <name evidence="5" type="primary">Klhl20_0</name>
    <name evidence="5" type="ORF">AVEN_119750_1</name>
</gene>
<dbReference type="InterPro" id="IPR000210">
    <property type="entry name" value="BTB/POZ_dom"/>
</dbReference>
<dbReference type="GO" id="GO:0003779">
    <property type="term" value="F:actin binding"/>
    <property type="evidence" value="ECO:0007669"/>
    <property type="project" value="UniProtKB-KW"/>
</dbReference>
<dbReference type="Proteomes" id="UP000499080">
    <property type="component" value="Unassembled WGS sequence"/>
</dbReference>
<evidence type="ECO:0000256" key="2">
    <source>
        <dbReference type="ARBA" id="ARBA00022737"/>
    </source>
</evidence>
<keyword evidence="1" id="KW-0880">Kelch repeat</keyword>
<accession>A0A4Y2FEX8</accession>
<sequence>MECQQLKFVNVESDSFSDGNLITEDGRKFKIHRNLLASRCPFFKDLFCDNFNDGTDVILKGIDGETLDNILIYLYTGSICLSEENAIGIITASAYLHIDPLLQESKSFLLRKMTPTNCVPRFLAAWRIERLGILNDFYRFIVIHFEEVVSLSDEIGSLPLIALKRILRDKSLNLSEERTVWNTIVRWVKFDLPNRLKFVPELLRRISFEDADEKLVNDIIHNMVRENIFSRELEFIEQHSAQLQSVRKILNSQSVMTGPRIPTNLNFIVQYCIEETGCSNNLYLTCDGEVDYWRKVDAVNFFPDCLVQLGRHVYMFDTSIDMSLAFDLVDEICSPMTPISETRCHYSVVSMNGFIYVMGGVFDDFNAIRDIERFDPSTEKWELLSSRVPMSLSEAVAVNDYIYAIGHVRGKPNPIMMVQRYDPASDRWSSVSAPRRFMPEITAAALRGYLYLIGGESAEEYDPRKDNWIPMPDLPVSYLLPRVVVLKDVLIVYEDNLVHRSFGGNTPPVYWDSENRTWHMLF</sequence>
<dbReference type="SUPFAM" id="SSF117281">
    <property type="entry name" value="Kelch motif"/>
    <property type="match status" value="1"/>
</dbReference>
<dbReference type="PANTHER" id="PTHR24412:SF489">
    <property type="entry name" value="RING FINGER DOMAIN AND KELCH REPEAT-CONTAINING PROTEIN DDB_G0271372"/>
    <property type="match status" value="1"/>
</dbReference>
<dbReference type="SMART" id="SM00225">
    <property type="entry name" value="BTB"/>
    <property type="match status" value="1"/>
</dbReference>
<dbReference type="Gene3D" id="3.30.710.10">
    <property type="entry name" value="Potassium Channel Kv1.1, Chain A"/>
    <property type="match status" value="1"/>
</dbReference>